<dbReference type="InterPro" id="IPR004785">
    <property type="entry name" value="RpiB"/>
</dbReference>
<keyword evidence="2 3" id="KW-0413">Isomerase</keyword>
<dbReference type="Pfam" id="PF02502">
    <property type="entry name" value="LacAB_rpiB"/>
    <property type="match status" value="1"/>
</dbReference>
<dbReference type="NCBIfam" id="TIGR01120">
    <property type="entry name" value="rpiB"/>
    <property type="match status" value="1"/>
</dbReference>
<dbReference type="AlphaFoldDB" id="A0A6J4N349"/>
<dbReference type="GO" id="GO:0005975">
    <property type="term" value="P:carbohydrate metabolic process"/>
    <property type="evidence" value="ECO:0007669"/>
    <property type="project" value="InterPro"/>
</dbReference>
<protein>
    <submittedName>
        <fullName evidence="3">Ribose 5-phosphate isomerase B</fullName>
        <ecNumber evidence="3">5.3.1.6</ecNumber>
    </submittedName>
</protein>
<dbReference type="NCBIfam" id="TIGR00689">
    <property type="entry name" value="rpiB_lacA_lacB"/>
    <property type="match status" value="1"/>
</dbReference>
<dbReference type="EC" id="5.3.1.6" evidence="3"/>
<proteinExistence type="inferred from homology"/>
<dbReference type="EMBL" id="CADCUQ010000079">
    <property type="protein sequence ID" value="CAA9376081.1"/>
    <property type="molecule type" value="Genomic_DNA"/>
</dbReference>
<dbReference type="InterPro" id="IPR036569">
    <property type="entry name" value="RpiB_LacA_LacB_sf"/>
</dbReference>
<gene>
    <name evidence="3" type="ORF">AVDCRST_MAG64-321</name>
</gene>
<accession>A0A6J4N349</accession>
<evidence type="ECO:0000313" key="3">
    <source>
        <dbReference type="EMBL" id="CAA9376081.1"/>
    </source>
</evidence>
<dbReference type="InterPro" id="IPR003500">
    <property type="entry name" value="RpiB_LacA_LacB"/>
</dbReference>
<name>A0A6J4N349_9BACT</name>
<evidence type="ECO:0000256" key="2">
    <source>
        <dbReference type="ARBA" id="ARBA00023235"/>
    </source>
</evidence>
<organism evidence="3">
    <name type="scientific">uncultured Phycisphaerae bacterium</name>
    <dbReference type="NCBI Taxonomy" id="904963"/>
    <lineage>
        <taxon>Bacteria</taxon>
        <taxon>Pseudomonadati</taxon>
        <taxon>Planctomycetota</taxon>
        <taxon>Phycisphaerae</taxon>
        <taxon>environmental samples</taxon>
    </lineage>
</organism>
<comment type="similarity">
    <text evidence="1">Belongs to the LacAB/RpiB family.</text>
</comment>
<dbReference type="PANTHER" id="PTHR30345:SF0">
    <property type="entry name" value="DNA DAMAGE-REPAIR_TOLERATION PROTEIN DRT102"/>
    <property type="match status" value="1"/>
</dbReference>
<dbReference type="PANTHER" id="PTHR30345">
    <property type="entry name" value="RIBOSE-5-PHOSPHATE ISOMERASE B"/>
    <property type="match status" value="1"/>
</dbReference>
<dbReference type="PIRSF" id="PIRSF005384">
    <property type="entry name" value="RpiB_LacA_B"/>
    <property type="match status" value="1"/>
</dbReference>
<sequence length="150" mass="16520">MRVAVANDHRGYEAKRRLMPLLKRLGHEVVDFGCEGTTSVDYPDYASPVARSVAKGAADVGILMDGSGIGMSVAANKFCGVRAALVHDEITARRAREHNHCNVLCLGTDLLSEDQIRQIVEIFLSTGFTDGRHVRRTEKLKAIEDEQRKA</sequence>
<evidence type="ECO:0000256" key="1">
    <source>
        <dbReference type="ARBA" id="ARBA00008754"/>
    </source>
</evidence>
<dbReference type="SUPFAM" id="SSF89623">
    <property type="entry name" value="Ribose/Galactose isomerase RpiB/AlsB"/>
    <property type="match status" value="1"/>
</dbReference>
<dbReference type="Gene3D" id="3.40.1400.10">
    <property type="entry name" value="Sugar-phosphate isomerase, RpiB/LacA/LacB"/>
    <property type="match status" value="1"/>
</dbReference>
<dbReference type="NCBIfam" id="NF004051">
    <property type="entry name" value="PRK05571.1"/>
    <property type="match status" value="1"/>
</dbReference>
<dbReference type="GO" id="GO:0004751">
    <property type="term" value="F:ribose-5-phosphate isomerase activity"/>
    <property type="evidence" value="ECO:0007669"/>
    <property type="project" value="UniProtKB-EC"/>
</dbReference>
<reference evidence="3" key="1">
    <citation type="submission" date="2020-02" db="EMBL/GenBank/DDBJ databases">
        <authorList>
            <person name="Meier V. D."/>
        </authorList>
    </citation>
    <scope>NUCLEOTIDE SEQUENCE</scope>
    <source>
        <strain evidence="3">AVDCRST_MAG64</strain>
    </source>
</reference>